<comment type="caution">
    <text evidence="1">The sequence shown here is derived from an EMBL/GenBank/DDBJ whole genome shotgun (WGS) entry which is preliminary data.</text>
</comment>
<evidence type="ECO:0000313" key="1">
    <source>
        <dbReference type="EMBL" id="KAF5916954.1"/>
    </source>
</evidence>
<sequence>MWSPPFAQPESQGGDAMNAILLALLYLGDPTTQEAQGEEGFYSGFRGKLLTGHSLPGLSVGPRTPMQACVCLQVSQILPPHWGQEATPMQLAIENSSSGLKDDGRLGGSWD</sequence>
<dbReference type="Proteomes" id="UP000551758">
    <property type="component" value="Unassembled WGS sequence"/>
</dbReference>
<accession>A0A7J7EMW0</accession>
<evidence type="ECO:0000313" key="2">
    <source>
        <dbReference type="Proteomes" id="UP000551758"/>
    </source>
</evidence>
<dbReference type="EMBL" id="JACDTQ010002604">
    <property type="protein sequence ID" value="KAF5916954.1"/>
    <property type="molecule type" value="Genomic_DNA"/>
</dbReference>
<proteinExistence type="predicted"/>
<gene>
    <name evidence="1" type="ORF">HPG69_013876</name>
</gene>
<organism evidence="1 2">
    <name type="scientific">Diceros bicornis minor</name>
    <name type="common">South-central black rhinoceros</name>
    <dbReference type="NCBI Taxonomy" id="77932"/>
    <lineage>
        <taxon>Eukaryota</taxon>
        <taxon>Metazoa</taxon>
        <taxon>Chordata</taxon>
        <taxon>Craniata</taxon>
        <taxon>Vertebrata</taxon>
        <taxon>Euteleostomi</taxon>
        <taxon>Mammalia</taxon>
        <taxon>Eutheria</taxon>
        <taxon>Laurasiatheria</taxon>
        <taxon>Perissodactyla</taxon>
        <taxon>Rhinocerotidae</taxon>
        <taxon>Diceros</taxon>
    </lineage>
</organism>
<reference evidence="1 2" key="1">
    <citation type="journal article" date="2020" name="Mol. Biol. Evol.">
        <title>Interspecific Gene Flow and the Evolution of Specialization in Black and White Rhinoceros.</title>
        <authorList>
            <person name="Moodley Y."/>
            <person name="Westbury M.V."/>
            <person name="Russo I.M."/>
            <person name="Gopalakrishnan S."/>
            <person name="Rakotoarivelo A."/>
            <person name="Olsen R.A."/>
            <person name="Prost S."/>
            <person name="Tunstall T."/>
            <person name="Ryder O.A."/>
            <person name="Dalen L."/>
            <person name="Bruford M.W."/>
        </authorList>
    </citation>
    <scope>NUCLEOTIDE SEQUENCE [LARGE SCALE GENOMIC DNA]</scope>
    <source>
        <strain evidence="1">SBR-YM</strain>
        <tissue evidence="1">Skin</tissue>
    </source>
</reference>
<keyword evidence="2" id="KW-1185">Reference proteome</keyword>
<dbReference type="AlphaFoldDB" id="A0A7J7EMW0"/>
<name>A0A7J7EMW0_DICBM</name>
<protein>
    <submittedName>
        <fullName evidence="1">Uncharacterized protein</fullName>
    </submittedName>
</protein>